<organism evidence="7 8">
    <name type="scientific">Winogradskyella maritima</name>
    <dbReference type="NCBI Taxonomy" id="1517766"/>
    <lineage>
        <taxon>Bacteria</taxon>
        <taxon>Pseudomonadati</taxon>
        <taxon>Bacteroidota</taxon>
        <taxon>Flavobacteriia</taxon>
        <taxon>Flavobacteriales</taxon>
        <taxon>Flavobacteriaceae</taxon>
        <taxon>Winogradskyella</taxon>
    </lineage>
</organism>
<sequence length="439" mass="49602">MGKFNNYINKNVLFNVANLNSTSQAIKILAGIFTSKAIAVFIGAEGLALVGNLNNFLKAFQSLSTLGFYKGLVKYIGRYKEQDEVLSKLLSTAYFSGFFVAMGISILCYFNADLVNNFLFGASYNYAYIIEILALALPFYTLNMFCFSIMNGFSKYKILLIISIIGQVVGLLVTLLLIWQDNIDGALIAIAITPALIFLITLVGILFRKNLISFIKISEVSQSMFTKLGPYSLMALATTVAVPMVMILIRNYIISEIGIKQAGYWEAVNRISDYYLMFVNSLIVLYLVPKLSLLNTKREFRAEIVSFYKSLIPYFGGLLLFLYFTRTFVVRLVFSREFQPTEDLFLWQLAGDFVRVLAMVIAYQFLAKRMFGHFIILEVFLFVTLYFSSIYLIDVFGLEGVVIGHFLTHLMHFGIVLLIFSSSLFGVISDRDDDTVSHD</sequence>
<dbReference type="EMBL" id="JBHSAT010000004">
    <property type="protein sequence ID" value="MFC3877105.1"/>
    <property type="molecule type" value="Genomic_DNA"/>
</dbReference>
<dbReference type="PANTHER" id="PTHR30250:SF30">
    <property type="entry name" value="LIPID III FLIPPASE"/>
    <property type="match status" value="1"/>
</dbReference>
<evidence type="ECO:0000256" key="5">
    <source>
        <dbReference type="ARBA" id="ARBA00023136"/>
    </source>
</evidence>
<dbReference type="InterPro" id="IPR050833">
    <property type="entry name" value="Poly_Biosynth_Transport"/>
</dbReference>
<feature type="transmembrane region" description="Helical" evidence="6">
    <location>
        <begin position="410"/>
        <end position="428"/>
    </location>
</feature>
<keyword evidence="4 6" id="KW-1133">Transmembrane helix</keyword>
<evidence type="ECO:0000313" key="8">
    <source>
        <dbReference type="Proteomes" id="UP001595812"/>
    </source>
</evidence>
<feature type="transmembrane region" description="Helical" evidence="6">
    <location>
        <begin position="185"/>
        <end position="207"/>
    </location>
</feature>
<feature type="transmembrane region" description="Helical" evidence="6">
    <location>
        <begin position="124"/>
        <end position="146"/>
    </location>
</feature>
<evidence type="ECO:0000256" key="4">
    <source>
        <dbReference type="ARBA" id="ARBA00022989"/>
    </source>
</evidence>
<comment type="subcellular location">
    <subcellularLocation>
        <location evidence="1">Cell membrane</location>
        <topology evidence="1">Multi-pass membrane protein</topology>
    </subcellularLocation>
</comment>
<proteinExistence type="predicted"/>
<keyword evidence="3 6" id="KW-0812">Transmembrane</keyword>
<dbReference type="InterPro" id="IPR002797">
    <property type="entry name" value="Polysacc_synth"/>
</dbReference>
<protein>
    <submittedName>
        <fullName evidence="7">O-antigen translocase</fullName>
    </submittedName>
</protein>
<feature type="transmembrane region" description="Helical" evidence="6">
    <location>
        <begin position="56"/>
        <end position="77"/>
    </location>
</feature>
<feature type="transmembrane region" description="Helical" evidence="6">
    <location>
        <begin position="228"/>
        <end position="254"/>
    </location>
</feature>
<dbReference type="PANTHER" id="PTHR30250">
    <property type="entry name" value="PST FAMILY PREDICTED COLANIC ACID TRANSPORTER"/>
    <property type="match status" value="1"/>
</dbReference>
<feature type="transmembrane region" description="Helical" evidence="6">
    <location>
        <begin position="274"/>
        <end position="293"/>
    </location>
</feature>
<gene>
    <name evidence="7" type="ORF">ACFOSX_07650</name>
</gene>
<evidence type="ECO:0000313" key="7">
    <source>
        <dbReference type="EMBL" id="MFC3877105.1"/>
    </source>
</evidence>
<evidence type="ECO:0000256" key="1">
    <source>
        <dbReference type="ARBA" id="ARBA00004651"/>
    </source>
</evidence>
<feature type="transmembrane region" description="Helical" evidence="6">
    <location>
        <begin position="344"/>
        <end position="363"/>
    </location>
</feature>
<dbReference type="Pfam" id="PF01943">
    <property type="entry name" value="Polysacc_synt"/>
    <property type="match status" value="1"/>
</dbReference>
<dbReference type="InterPro" id="IPR044550">
    <property type="entry name" value="WzxE"/>
</dbReference>
<name>A0ABV8AHH6_9FLAO</name>
<feature type="transmembrane region" description="Helical" evidence="6">
    <location>
        <begin position="375"/>
        <end position="398"/>
    </location>
</feature>
<feature type="transmembrane region" description="Helical" evidence="6">
    <location>
        <begin position="158"/>
        <end position="179"/>
    </location>
</feature>
<feature type="transmembrane region" description="Helical" evidence="6">
    <location>
        <begin position="305"/>
        <end position="324"/>
    </location>
</feature>
<dbReference type="Proteomes" id="UP001595812">
    <property type="component" value="Unassembled WGS sequence"/>
</dbReference>
<evidence type="ECO:0000256" key="2">
    <source>
        <dbReference type="ARBA" id="ARBA00022475"/>
    </source>
</evidence>
<feature type="transmembrane region" description="Helical" evidence="6">
    <location>
        <begin position="89"/>
        <end position="112"/>
    </location>
</feature>
<reference evidence="8" key="1">
    <citation type="journal article" date="2019" name="Int. J. Syst. Evol. Microbiol.">
        <title>The Global Catalogue of Microorganisms (GCM) 10K type strain sequencing project: providing services to taxonomists for standard genome sequencing and annotation.</title>
        <authorList>
            <consortium name="The Broad Institute Genomics Platform"/>
            <consortium name="The Broad Institute Genome Sequencing Center for Infectious Disease"/>
            <person name="Wu L."/>
            <person name="Ma J."/>
        </authorList>
    </citation>
    <scope>NUCLEOTIDE SEQUENCE [LARGE SCALE GENOMIC DNA]</scope>
    <source>
        <strain evidence="8">CECT 8979</strain>
    </source>
</reference>
<accession>A0ABV8AHH6</accession>
<keyword evidence="8" id="KW-1185">Reference proteome</keyword>
<evidence type="ECO:0000256" key="3">
    <source>
        <dbReference type="ARBA" id="ARBA00022692"/>
    </source>
</evidence>
<dbReference type="RefSeq" id="WP_386098756.1">
    <property type="nucleotide sequence ID" value="NZ_JBHSAT010000004.1"/>
</dbReference>
<evidence type="ECO:0000256" key="6">
    <source>
        <dbReference type="SAM" id="Phobius"/>
    </source>
</evidence>
<keyword evidence="2" id="KW-1003">Cell membrane</keyword>
<dbReference type="CDD" id="cd13125">
    <property type="entry name" value="MATE_like_10"/>
    <property type="match status" value="1"/>
</dbReference>
<keyword evidence="5 6" id="KW-0472">Membrane</keyword>
<feature type="transmembrane region" description="Helical" evidence="6">
    <location>
        <begin position="28"/>
        <end position="50"/>
    </location>
</feature>
<comment type="caution">
    <text evidence="7">The sequence shown here is derived from an EMBL/GenBank/DDBJ whole genome shotgun (WGS) entry which is preliminary data.</text>
</comment>